<dbReference type="Pfam" id="PF04539">
    <property type="entry name" value="Sigma70_r3"/>
    <property type="match status" value="1"/>
</dbReference>
<feature type="domain" description="RNA polymerase sigma-70" evidence="9">
    <location>
        <begin position="673"/>
        <end position="699"/>
    </location>
</feature>
<dbReference type="Gene3D" id="1.10.10.10">
    <property type="entry name" value="Winged helix-like DNA-binding domain superfamily/Winged helix DNA-binding domain"/>
    <property type="match status" value="2"/>
</dbReference>
<dbReference type="PANTHER" id="PTHR30603">
    <property type="entry name" value="RNA POLYMERASE SIGMA FACTOR RPO"/>
    <property type="match status" value="1"/>
</dbReference>
<dbReference type="GO" id="GO:0006352">
    <property type="term" value="P:DNA-templated transcription initiation"/>
    <property type="evidence" value="ECO:0007669"/>
    <property type="project" value="UniProtKB-UniRule"/>
</dbReference>
<dbReference type="GO" id="GO:0005737">
    <property type="term" value="C:cytoplasm"/>
    <property type="evidence" value="ECO:0007669"/>
    <property type="project" value="UniProtKB-SubCell"/>
</dbReference>
<dbReference type="Pfam" id="PF00140">
    <property type="entry name" value="Sigma70_r1_2"/>
    <property type="match status" value="1"/>
</dbReference>
<keyword evidence="2 6" id="KW-0805">Transcription regulation</keyword>
<comment type="subcellular location">
    <subcellularLocation>
        <location evidence="6">Cytoplasm</location>
    </subcellularLocation>
</comment>
<dbReference type="InterPro" id="IPR050239">
    <property type="entry name" value="Sigma-70_RNA_pol_init_factors"/>
</dbReference>
<dbReference type="PROSITE" id="PS00716">
    <property type="entry name" value="SIGMA70_2"/>
    <property type="match status" value="1"/>
</dbReference>
<feature type="region of interest" description="Disordered" evidence="7">
    <location>
        <begin position="231"/>
        <end position="289"/>
    </location>
</feature>
<evidence type="ECO:0000256" key="1">
    <source>
        <dbReference type="ARBA" id="ARBA00022490"/>
    </source>
</evidence>
<dbReference type="EMBL" id="AP014946">
    <property type="protein sequence ID" value="BAT58486.1"/>
    <property type="molecule type" value="Genomic_DNA"/>
</dbReference>
<dbReference type="NCBIfam" id="TIGR02393">
    <property type="entry name" value="RpoD_Cterm"/>
    <property type="match status" value="1"/>
</dbReference>
<dbReference type="InterPro" id="IPR014284">
    <property type="entry name" value="RNA_pol_sigma-70_dom"/>
</dbReference>
<dbReference type="PRINTS" id="PR00046">
    <property type="entry name" value="SIGMA70FCT"/>
</dbReference>
<feature type="region of interest" description="Sigma-70 factor domain-4" evidence="6">
    <location>
        <begin position="648"/>
        <end position="701"/>
    </location>
</feature>
<dbReference type="PROSITE" id="PS00715">
    <property type="entry name" value="SIGMA70_1"/>
    <property type="match status" value="1"/>
</dbReference>
<dbReference type="Pfam" id="PF03979">
    <property type="entry name" value="Sigma70_r1_1"/>
    <property type="match status" value="1"/>
</dbReference>
<dbReference type="KEGG" id="vgo:GJW-30_1_01012"/>
<dbReference type="Gene3D" id="1.10.220.120">
    <property type="entry name" value="Sigma-70 factor, region 1.1"/>
    <property type="match status" value="1"/>
</dbReference>
<dbReference type="Gene3D" id="1.10.601.10">
    <property type="entry name" value="RNA Polymerase Primary Sigma Factor"/>
    <property type="match status" value="1"/>
</dbReference>
<keyword evidence="11" id="KW-1185">Reference proteome</keyword>
<dbReference type="GO" id="GO:0016987">
    <property type="term" value="F:sigma factor activity"/>
    <property type="evidence" value="ECO:0007669"/>
    <property type="project" value="UniProtKB-UniRule"/>
</dbReference>
<evidence type="ECO:0000256" key="3">
    <source>
        <dbReference type="ARBA" id="ARBA00023082"/>
    </source>
</evidence>
<feature type="compositionally biased region" description="Low complexity" evidence="7">
    <location>
        <begin position="256"/>
        <end position="281"/>
    </location>
</feature>
<dbReference type="GO" id="GO:0003677">
    <property type="term" value="F:DNA binding"/>
    <property type="evidence" value="ECO:0007669"/>
    <property type="project" value="UniProtKB-UniRule"/>
</dbReference>
<dbReference type="InterPro" id="IPR013325">
    <property type="entry name" value="RNA_pol_sigma_r2"/>
</dbReference>
<dbReference type="SUPFAM" id="SSF88946">
    <property type="entry name" value="Sigma2 domain of RNA polymerase sigma factors"/>
    <property type="match status" value="1"/>
</dbReference>
<dbReference type="CDD" id="cd06171">
    <property type="entry name" value="Sigma70_r4"/>
    <property type="match status" value="1"/>
</dbReference>
<feature type="region of interest" description="Sigma-70 factor domain-3" evidence="6">
    <location>
        <begin position="559"/>
        <end position="635"/>
    </location>
</feature>
<accession>A0A0S3PRC7</accession>
<evidence type="ECO:0000256" key="4">
    <source>
        <dbReference type="ARBA" id="ARBA00023125"/>
    </source>
</evidence>
<dbReference type="SUPFAM" id="SSF88659">
    <property type="entry name" value="Sigma3 and sigma4 domains of RNA polymerase sigma factors"/>
    <property type="match status" value="2"/>
</dbReference>
<dbReference type="FunFam" id="1.10.601.10:FF:000001">
    <property type="entry name" value="RNA polymerase sigma factor SigA"/>
    <property type="match status" value="1"/>
</dbReference>
<feature type="region of interest" description="Sigma-70 factor domain-2" evidence="6">
    <location>
        <begin position="480"/>
        <end position="550"/>
    </location>
</feature>
<dbReference type="InterPro" id="IPR009042">
    <property type="entry name" value="RNA_pol_sigma70_r1_2"/>
</dbReference>
<dbReference type="InterPro" id="IPR007631">
    <property type="entry name" value="RNA_pol_sigma_70_non-ess"/>
</dbReference>
<feature type="compositionally biased region" description="Low complexity" evidence="7">
    <location>
        <begin position="1"/>
        <end position="32"/>
    </location>
</feature>
<dbReference type="NCBIfam" id="TIGR02937">
    <property type="entry name" value="sigma70-ECF"/>
    <property type="match status" value="1"/>
</dbReference>
<feature type="region of interest" description="Disordered" evidence="7">
    <location>
        <begin position="1"/>
        <end position="57"/>
    </location>
</feature>
<keyword evidence="4 6" id="KW-0238">DNA-binding</keyword>
<dbReference type="InterPro" id="IPR042189">
    <property type="entry name" value="RNA_pol_sigma_70_r1_1_sf"/>
</dbReference>
<dbReference type="HAMAP" id="MF_00963">
    <property type="entry name" value="Sigma70_RpoD_SigA"/>
    <property type="match status" value="1"/>
</dbReference>
<sequence>MAIRMAAPQRKTPAKAPAKPAAAKAAAVKAKAGTPGKDEATEKDAATDTPTTDSPLLDLSDAAVRKMIKLAKKRGYVTHEQINAVMPSEEVTSDQIEDVFAMLNEMGINVVENEETDADDDDDDDEDEGGDLVEAAPKAIAVAEKKEPSERTDDPVRMYLREMGSVELLSREGEIAIAKRIEAGREAMIAGLCESPLTFQAIIIWRDELNENKIFLRDIIDLEATYAGPDAKNAAPSGEGDDAPPIAPPVTPPQPAQFRNTTARAQAAAEEAPEGLEGANLSDGDEEDDFENSLSLAAIEAEIKPKVLESFDTVASTYKKLRRLQEQDIANRLQNDKLSPNQERNYRKFKDELITEVKSLRLNQARIDALVAQLYDINRKLVSHEGKLMRLAESHGVTREDFLKNYQGSELNPQWLNRVSKLSAKGWKNFVAKDKDKIKTMRGEIQSLASLTGLEIVEFRKLVHMVQKGEREARQAKKEMVEANLRLVISIAKKYTNRGLQFLDLIQEGNIGLMKAVDKFEYRRGYKFSTYATWWIRQAITRSIADQARTIRIPVHMIETINKIVRTSRQMLHEIGREPTPEELAEKLGMPLEKVRKVLKIAKEPISLETPIGDEEDSHLGDFIEDKNAILPIDAAIQSNLRETTTRVLASLTPREERVLRMRFGIGMNTDHTLEEVGQQFSVTRERIRQIEAKALRKLKHPSRSRKLRSFLDN</sequence>
<keyword evidence="5 6" id="KW-0804">Transcription</keyword>
<protein>
    <recommendedName>
        <fullName evidence="6">RNA polymerase sigma factor RpoD</fullName>
    </recommendedName>
    <alternativeName>
        <fullName evidence="6">Sigma-70</fullName>
    </alternativeName>
</protein>
<dbReference type="InterPro" id="IPR013324">
    <property type="entry name" value="RNA_pol_sigma_r3/r4-like"/>
</dbReference>
<dbReference type="InterPro" id="IPR007630">
    <property type="entry name" value="RNA_pol_sigma70_r4"/>
</dbReference>
<dbReference type="InterPro" id="IPR007627">
    <property type="entry name" value="RNA_pol_sigma70_r2"/>
</dbReference>
<dbReference type="NCBIfam" id="NF004208">
    <property type="entry name" value="PRK05658.1"/>
    <property type="match status" value="1"/>
</dbReference>
<dbReference type="InterPro" id="IPR007127">
    <property type="entry name" value="RNA_pol_sigma_70_r1_1"/>
</dbReference>
<organism evidence="10 11">
    <name type="scientific">Variibacter gotjawalensis</name>
    <dbReference type="NCBI Taxonomy" id="1333996"/>
    <lineage>
        <taxon>Bacteria</taxon>
        <taxon>Pseudomonadati</taxon>
        <taxon>Pseudomonadota</taxon>
        <taxon>Alphaproteobacteria</taxon>
        <taxon>Hyphomicrobiales</taxon>
        <taxon>Nitrobacteraceae</taxon>
        <taxon>Variibacter</taxon>
    </lineage>
</organism>
<dbReference type="Pfam" id="PF04546">
    <property type="entry name" value="Sigma70_ner"/>
    <property type="match status" value="1"/>
</dbReference>
<dbReference type="Proteomes" id="UP000236884">
    <property type="component" value="Chromosome"/>
</dbReference>
<evidence type="ECO:0000313" key="11">
    <source>
        <dbReference type="Proteomes" id="UP000236884"/>
    </source>
</evidence>
<dbReference type="InterPro" id="IPR007624">
    <property type="entry name" value="RNA_pol_sigma70_r3"/>
</dbReference>
<keyword evidence="3 6" id="KW-0731">Sigma factor</keyword>
<evidence type="ECO:0000259" key="9">
    <source>
        <dbReference type="PROSITE" id="PS00716"/>
    </source>
</evidence>
<evidence type="ECO:0000256" key="2">
    <source>
        <dbReference type="ARBA" id="ARBA00023015"/>
    </source>
</evidence>
<evidence type="ECO:0000256" key="5">
    <source>
        <dbReference type="ARBA" id="ARBA00023163"/>
    </source>
</evidence>
<name>A0A0S3PRC7_9BRAD</name>
<feature type="short sequence motif" description="Interaction with polymerase core subunit RpoC" evidence="6">
    <location>
        <begin position="504"/>
        <end position="507"/>
    </location>
</feature>
<dbReference type="InterPro" id="IPR012760">
    <property type="entry name" value="RNA_pol_sigma_RpoD_C"/>
</dbReference>
<dbReference type="AlphaFoldDB" id="A0A0S3PRC7"/>
<feature type="compositionally biased region" description="Pro residues" evidence="7">
    <location>
        <begin position="245"/>
        <end position="255"/>
    </location>
</feature>
<feature type="compositionally biased region" description="Low complexity" evidence="7">
    <location>
        <begin position="47"/>
        <end position="57"/>
    </location>
</feature>
<feature type="DNA-binding region" description="H-T-H motif" evidence="6">
    <location>
        <begin position="674"/>
        <end position="693"/>
    </location>
</feature>
<evidence type="ECO:0000313" key="10">
    <source>
        <dbReference type="EMBL" id="BAT58486.1"/>
    </source>
</evidence>
<gene>
    <name evidence="6 10" type="primary">rpoD</name>
    <name evidence="10" type="ORF">GJW-30_1_01012</name>
</gene>
<dbReference type="Pfam" id="PF04542">
    <property type="entry name" value="Sigma70_r2"/>
    <property type="match status" value="1"/>
</dbReference>
<proteinExistence type="inferred from homology"/>
<evidence type="ECO:0000259" key="8">
    <source>
        <dbReference type="PROSITE" id="PS00715"/>
    </source>
</evidence>
<dbReference type="InterPro" id="IPR000943">
    <property type="entry name" value="RNA_pol_sigma70"/>
</dbReference>
<reference evidence="10 11" key="1">
    <citation type="submission" date="2015-08" db="EMBL/GenBank/DDBJ databases">
        <title>Investigation of the bacterial diversity of lava forest soil.</title>
        <authorList>
            <person name="Lee J.S."/>
        </authorList>
    </citation>
    <scope>NUCLEOTIDE SEQUENCE [LARGE SCALE GENOMIC DNA]</scope>
    <source>
        <strain evidence="10 11">GJW-30</strain>
    </source>
</reference>
<comment type="function">
    <text evidence="6">Sigma factors are initiation factors that promote the attachment of RNA polymerase to specific initiation sites and are then released. This sigma factor is the primary sigma factor during exponential growth.</text>
</comment>
<feature type="domain" description="RNA polymerase sigma-70" evidence="8">
    <location>
        <begin position="504"/>
        <end position="517"/>
    </location>
</feature>
<feature type="compositionally biased region" description="Basic and acidic residues" evidence="7">
    <location>
        <begin position="36"/>
        <end position="46"/>
    </location>
</feature>
<dbReference type="Pfam" id="PF04545">
    <property type="entry name" value="Sigma70_r4"/>
    <property type="match status" value="1"/>
</dbReference>
<dbReference type="FunFam" id="1.10.10.10:FF:000002">
    <property type="entry name" value="RNA polymerase sigma factor SigA"/>
    <property type="match status" value="1"/>
</dbReference>
<dbReference type="PANTHER" id="PTHR30603:SF60">
    <property type="entry name" value="RNA POLYMERASE SIGMA FACTOR RPOD"/>
    <property type="match status" value="1"/>
</dbReference>
<dbReference type="InterPro" id="IPR036388">
    <property type="entry name" value="WH-like_DNA-bd_sf"/>
</dbReference>
<evidence type="ECO:0000256" key="7">
    <source>
        <dbReference type="SAM" id="MobiDB-lite"/>
    </source>
</evidence>
<evidence type="ECO:0000256" key="6">
    <source>
        <dbReference type="HAMAP-Rule" id="MF_00963"/>
    </source>
</evidence>
<comment type="subunit">
    <text evidence="6">Interacts transiently with the RNA polymerase catalytic core.</text>
</comment>
<dbReference type="FunFam" id="1.10.10.10:FF:000004">
    <property type="entry name" value="RNA polymerase sigma factor SigA"/>
    <property type="match status" value="1"/>
</dbReference>
<keyword evidence="1 6" id="KW-0963">Cytoplasm</keyword>
<comment type="similarity">
    <text evidence="6">Belongs to the sigma-70 factor family. RpoD/SigA subfamily.</text>
</comment>
<dbReference type="InterPro" id="IPR028630">
    <property type="entry name" value="Sigma70_RpoD"/>
</dbReference>